<dbReference type="Bgee" id="WBGene00185100">
    <property type="expression patterns" value="Expressed in material anatomical entity and 2 other cell types or tissues"/>
</dbReference>
<dbReference type="InterPro" id="IPR027267">
    <property type="entry name" value="AH/BAR_dom_sf"/>
</dbReference>
<dbReference type="PhylomeDB" id="C1P645"/>
<evidence type="ECO:0000313" key="1">
    <source>
        <dbReference type="EMBL" id="CAX65072.1"/>
    </source>
</evidence>
<dbReference type="PANTHER" id="PTHR39364:SF1">
    <property type="entry name" value="DUF5045 DOMAIN-CONTAINING PROTEIN-RELATED"/>
    <property type="match status" value="1"/>
</dbReference>
<reference evidence="1 2" key="1">
    <citation type="journal article" date="1998" name="Science">
        <title>Genome sequence of the nematode C. elegans: a platform for investigating biology.</title>
        <authorList>
            <consortium name="The C. elegans sequencing consortium"/>
            <person name="Sulson J.E."/>
            <person name="Waterston R."/>
        </authorList>
    </citation>
    <scope>NUCLEOTIDE SEQUENCE [LARGE SCALE GENOMIC DNA]</scope>
    <source>
        <strain evidence="1 2">Bristol N2</strain>
    </source>
</reference>
<organism evidence="1 2">
    <name type="scientific">Caenorhabditis elegans</name>
    <dbReference type="NCBI Taxonomy" id="6239"/>
    <lineage>
        <taxon>Eukaryota</taxon>
        <taxon>Metazoa</taxon>
        <taxon>Ecdysozoa</taxon>
        <taxon>Nematoda</taxon>
        <taxon>Chromadorea</taxon>
        <taxon>Rhabditida</taxon>
        <taxon>Rhabditina</taxon>
        <taxon>Rhabditomorpha</taxon>
        <taxon>Rhabditoidea</taxon>
        <taxon>Rhabditidae</taxon>
        <taxon>Peloderinae</taxon>
        <taxon>Caenorhabditis</taxon>
    </lineage>
</organism>
<dbReference type="Gene3D" id="1.20.1270.60">
    <property type="entry name" value="Arfaptin homology (AH) domain/BAR domain"/>
    <property type="match status" value="1"/>
</dbReference>
<dbReference type="eggNOG" id="ENOG502TFMY">
    <property type="taxonomic scope" value="Eukaryota"/>
</dbReference>
<proteinExistence type="predicted"/>
<dbReference type="EMBL" id="BX284604">
    <property type="protein sequence ID" value="CAX65072.1"/>
    <property type="molecule type" value="Genomic_DNA"/>
</dbReference>
<dbReference type="AGR" id="WB:WBGene00185100"/>
<evidence type="ECO:0000313" key="2">
    <source>
        <dbReference type="Proteomes" id="UP000001940"/>
    </source>
</evidence>
<dbReference type="GeneID" id="13198310"/>
<name>C1P645_CAEEL</name>
<dbReference type="KEGG" id="cel:CELE_T12A7.9"/>
<dbReference type="SUPFAM" id="SSF103657">
    <property type="entry name" value="BAR/IMD domain-like"/>
    <property type="match status" value="1"/>
</dbReference>
<dbReference type="OrthoDB" id="5789121at2759"/>
<dbReference type="RefSeq" id="NP_001255587.1">
    <property type="nucleotide sequence ID" value="NM_001268658.1"/>
</dbReference>
<gene>
    <name evidence="1" type="ORF">CELE_T12A7.9</name>
    <name evidence="1 3" type="ORF">T12A7.9</name>
</gene>
<dbReference type="WormBase" id="T12A7.9">
    <property type="protein sequence ID" value="CE43571"/>
    <property type="gene ID" value="WBGene00185100"/>
</dbReference>
<dbReference type="PaxDb" id="6239-T12A7.9"/>
<dbReference type="PANTHER" id="PTHR39364">
    <property type="entry name" value="PROTEIN CBG04867"/>
    <property type="match status" value="1"/>
</dbReference>
<dbReference type="AlphaFoldDB" id="C1P645"/>
<protein>
    <submittedName>
        <fullName evidence="1">BAR domain-containing protein</fullName>
    </submittedName>
</protein>
<dbReference type="InParanoid" id="C1P645"/>
<keyword evidence="2" id="KW-1185">Reference proteome</keyword>
<accession>C1P645</accession>
<dbReference type="HOGENOM" id="CLU_101108_0_0_1"/>
<dbReference type="SMR" id="C1P645"/>
<dbReference type="Proteomes" id="UP000001940">
    <property type="component" value="Chromosome IV"/>
</dbReference>
<dbReference type="CTD" id="13198310"/>
<evidence type="ECO:0000313" key="3">
    <source>
        <dbReference type="WormBase" id="T12A7.9"/>
    </source>
</evidence>
<sequence>MHVFKTSPNYRYAAQYLKTYEVVNRQGRKLGSKTEVKEIESVEPAAKTLLSLDAEQEKHVKKQLETLKPLTKFIGGDYWEYAKLRKTYWEAMESYEDAVTEQHKERSEQAEQATTKSQTYKNDCRQKMIGFIKKSINEQKGSHAECVLKFHDEEIAYHSAMADAIPVYEVKAETKSMMKLPNK</sequence>
<dbReference type="FunCoup" id="C1P645">
    <property type="interactions" value="53"/>
</dbReference>